<proteinExistence type="predicted"/>
<reference evidence="1" key="1">
    <citation type="submission" date="2014-12" db="EMBL/GenBank/DDBJ databases">
        <title>Insight into the proteome of Arion vulgaris.</title>
        <authorList>
            <person name="Aradska J."/>
            <person name="Bulat T."/>
            <person name="Smidak R."/>
            <person name="Sarate P."/>
            <person name="Gangsoo J."/>
            <person name="Sialana F."/>
            <person name="Bilban M."/>
            <person name="Lubec G."/>
        </authorList>
    </citation>
    <scope>NUCLEOTIDE SEQUENCE</scope>
    <source>
        <tissue evidence="1">Skin</tissue>
    </source>
</reference>
<name>A0A0B6ZX31_9EUPU</name>
<sequence length="62" mass="7000">MGVYFTGKCDQVERINLERTSHVFTSLLCPKIDVDQPEGSENGCHYREVFDWMGALACGVDM</sequence>
<gene>
    <name evidence="1" type="primary">ORF85539</name>
</gene>
<accession>A0A0B6ZX31</accession>
<protein>
    <submittedName>
        <fullName evidence="1">Uncharacterized protein</fullName>
    </submittedName>
</protein>
<dbReference type="AlphaFoldDB" id="A0A0B6ZX31"/>
<organism evidence="1">
    <name type="scientific">Arion vulgaris</name>
    <dbReference type="NCBI Taxonomy" id="1028688"/>
    <lineage>
        <taxon>Eukaryota</taxon>
        <taxon>Metazoa</taxon>
        <taxon>Spiralia</taxon>
        <taxon>Lophotrochozoa</taxon>
        <taxon>Mollusca</taxon>
        <taxon>Gastropoda</taxon>
        <taxon>Heterobranchia</taxon>
        <taxon>Euthyneura</taxon>
        <taxon>Panpulmonata</taxon>
        <taxon>Eupulmonata</taxon>
        <taxon>Stylommatophora</taxon>
        <taxon>Helicina</taxon>
        <taxon>Arionoidea</taxon>
        <taxon>Arionidae</taxon>
        <taxon>Arion</taxon>
    </lineage>
</organism>
<dbReference type="EMBL" id="HACG01026288">
    <property type="protein sequence ID" value="CEK73153.1"/>
    <property type="molecule type" value="Transcribed_RNA"/>
</dbReference>
<evidence type="ECO:0000313" key="1">
    <source>
        <dbReference type="EMBL" id="CEK73153.1"/>
    </source>
</evidence>